<sequence length="129" mass="14694">MSVRKDTLFGLCNGSSLRRFSLGCDILEDAPLIIAWISFALLLKVEVLKLHLQKPSSPYDTCWISSSENIHISAPKLQFLCIDETIDDEDIDYDEVGFSFQDALSYDRQLHISRASLRSFMYNGELINN</sequence>
<proteinExistence type="predicted"/>
<keyword evidence="2" id="KW-1185">Reference proteome</keyword>
<accession>A0A484NBB8</accession>
<reference evidence="1 2" key="1">
    <citation type="submission" date="2018-04" db="EMBL/GenBank/DDBJ databases">
        <authorList>
            <person name="Vogel A."/>
        </authorList>
    </citation>
    <scope>NUCLEOTIDE SEQUENCE [LARGE SCALE GENOMIC DNA]</scope>
</reference>
<evidence type="ECO:0000313" key="2">
    <source>
        <dbReference type="Proteomes" id="UP000595140"/>
    </source>
</evidence>
<organism evidence="1 2">
    <name type="scientific">Cuscuta campestris</name>
    <dbReference type="NCBI Taxonomy" id="132261"/>
    <lineage>
        <taxon>Eukaryota</taxon>
        <taxon>Viridiplantae</taxon>
        <taxon>Streptophyta</taxon>
        <taxon>Embryophyta</taxon>
        <taxon>Tracheophyta</taxon>
        <taxon>Spermatophyta</taxon>
        <taxon>Magnoliopsida</taxon>
        <taxon>eudicotyledons</taxon>
        <taxon>Gunneridae</taxon>
        <taxon>Pentapetalae</taxon>
        <taxon>asterids</taxon>
        <taxon>lamiids</taxon>
        <taxon>Solanales</taxon>
        <taxon>Convolvulaceae</taxon>
        <taxon>Cuscuteae</taxon>
        <taxon>Cuscuta</taxon>
        <taxon>Cuscuta subgen. Grammica</taxon>
        <taxon>Cuscuta sect. Cleistogrammica</taxon>
    </lineage>
</organism>
<dbReference type="EMBL" id="OOIL02006555">
    <property type="protein sequence ID" value="VFQ97816.1"/>
    <property type="molecule type" value="Genomic_DNA"/>
</dbReference>
<protein>
    <submittedName>
        <fullName evidence="1">Uncharacterized protein</fullName>
    </submittedName>
</protein>
<evidence type="ECO:0000313" key="1">
    <source>
        <dbReference type="EMBL" id="VFQ97816.1"/>
    </source>
</evidence>
<dbReference type="AlphaFoldDB" id="A0A484NBB8"/>
<dbReference type="Proteomes" id="UP000595140">
    <property type="component" value="Unassembled WGS sequence"/>
</dbReference>
<name>A0A484NBB8_9ASTE</name>
<gene>
    <name evidence="1" type="ORF">CCAM_LOCUS39592</name>
</gene>
<dbReference type="OrthoDB" id="612216at2759"/>